<comment type="similarity">
    <text evidence="2 6">Belongs to the acyl-CoA dehydrogenase family.</text>
</comment>
<dbReference type="InterPro" id="IPR009075">
    <property type="entry name" value="AcylCo_DH/oxidase_C"/>
</dbReference>
<dbReference type="SUPFAM" id="SSF56645">
    <property type="entry name" value="Acyl-CoA dehydrogenase NM domain-like"/>
    <property type="match status" value="1"/>
</dbReference>
<keyword evidence="12" id="KW-1185">Reference proteome</keyword>
<accession>A0ABX5M5Q0</accession>
<dbReference type="InterPro" id="IPR006091">
    <property type="entry name" value="Acyl-CoA_Oxase/DH_mid-dom"/>
</dbReference>
<feature type="domain" description="Acyl-CoA dehydrogenase/oxidase N-terminal" evidence="9">
    <location>
        <begin position="56"/>
        <end position="172"/>
    </location>
</feature>
<dbReference type="Proteomes" id="UP000248090">
    <property type="component" value="Unassembled WGS sequence"/>
</dbReference>
<comment type="caution">
    <text evidence="11">The sequence shown here is derived from an EMBL/GenBank/DDBJ whole genome shotgun (WGS) entry which is preliminary data.</text>
</comment>
<evidence type="ECO:0000256" key="1">
    <source>
        <dbReference type="ARBA" id="ARBA00001974"/>
    </source>
</evidence>
<keyword evidence="3 6" id="KW-0285">Flavoprotein</keyword>
<feature type="domain" description="Acyl-CoA oxidase/dehydrogenase middle" evidence="8">
    <location>
        <begin position="177"/>
        <end position="282"/>
    </location>
</feature>
<dbReference type="Pfam" id="PF12806">
    <property type="entry name" value="Acyl-CoA_dh_C"/>
    <property type="match status" value="1"/>
</dbReference>
<dbReference type="Pfam" id="PF02771">
    <property type="entry name" value="Acyl-CoA_dh_N"/>
    <property type="match status" value="1"/>
</dbReference>
<dbReference type="InterPro" id="IPR013786">
    <property type="entry name" value="AcylCoA_DH/ox_N"/>
</dbReference>
<protein>
    <submittedName>
        <fullName evidence="11">Acyl-CoA dehydrogenase</fullName>
    </submittedName>
</protein>
<name>A0ABX5M5Q0_9GAMM</name>
<dbReference type="InterPro" id="IPR036250">
    <property type="entry name" value="AcylCo_DH-like_C"/>
</dbReference>
<comment type="cofactor">
    <cofactor evidence="1 6">
        <name>FAD</name>
        <dbReference type="ChEBI" id="CHEBI:57692"/>
    </cofactor>
</comment>
<dbReference type="Pfam" id="PF02770">
    <property type="entry name" value="Acyl-CoA_dh_M"/>
    <property type="match status" value="1"/>
</dbReference>
<dbReference type="Gene3D" id="1.10.540.10">
    <property type="entry name" value="Acyl-CoA dehydrogenase/oxidase, N-terminal domain"/>
    <property type="match status" value="1"/>
</dbReference>
<proteinExistence type="inferred from homology"/>
<organism evidence="11 12">
    <name type="scientific">Pokkaliibacter plantistimulans</name>
    <dbReference type="NCBI Taxonomy" id="1635171"/>
    <lineage>
        <taxon>Bacteria</taxon>
        <taxon>Pseudomonadati</taxon>
        <taxon>Pseudomonadota</taxon>
        <taxon>Gammaproteobacteria</taxon>
        <taxon>Oceanospirillales</taxon>
        <taxon>Balneatrichaceae</taxon>
        <taxon>Pokkaliibacter</taxon>
    </lineage>
</organism>
<dbReference type="InterPro" id="IPR052166">
    <property type="entry name" value="Diverse_Acyl-CoA_DH"/>
</dbReference>
<keyword evidence="4 6" id="KW-0274">FAD</keyword>
<gene>
    <name evidence="11" type="ORF">WH50_01455</name>
</gene>
<dbReference type="PANTHER" id="PTHR42803">
    <property type="entry name" value="ACYL-COA DEHYDROGENASE"/>
    <property type="match status" value="1"/>
</dbReference>
<evidence type="ECO:0000259" key="10">
    <source>
        <dbReference type="Pfam" id="PF12806"/>
    </source>
</evidence>
<sequence>MLKRQQGVRSNERTIVKDYRYPEQDMRFVLDELVGIERLAALPGQEELSAELVYAVLEEAGRFANEVLAPLNEAGDRHGATLADGEVTTAPGFREAYRQFADAGWVGMSVDSEVGGQGLPNVLGTAVSEIWQSANLAFSLNPLLSQGAIEALHHHASAELQQRYLLPLVSGQWTGTMNLTEPDAGSDLAAIKARAVPKDDHYLITGQKIFITWGEHDCTDNIVHLVLARLPDAPPGVKGISLFVVPKFLPDEADNYCIRNDLRAVALEHKLGIHGSPTCVMSYGDNGGAVGYLVGEPHQGIICMFTMMNHARQGVGLQGLGIAERAYQQAMAYAAERVQGVGADRKTRVSINQHADVQRMLLTMKAATEAMRALALTASAEVDFSRSGQLAAEHQARTSLLTPIVKGWITELAQEVTYLGVQVHGGMGFIEETGAAQHYRDARILTIYEGTTGIQALDLVGRKCQSDGGQALRALHLEMQEDVAVIRDRYPRLAAEADSFAAALQVAQQARDWVLNNSADNAAAVQAGSVAFMMLQGYVTGGWLLLKSAACALEAADAERLDTGFAEQKVQTACFFNQQLLPRVFGLWPSIEKGYASLAALAATQFPA</sequence>
<dbReference type="PANTHER" id="PTHR42803:SF1">
    <property type="entry name" value="BROAD-SPECIFICITY LINEAR ACYL-COA DEHYDROGENASE FADE5"/>
    <property type="match status" value="1"/>
</dbReference>
<dbReference type="Gene3D" id="1.20.140.10">
    <property type="entry name" value="Butyryl-CoA Dehydrogenase, subunit A, domain 3"/>
    <property type="match status" value="1"/>
</dbReference>
<evidence type="ECO:0000259" key="8">
    <source>
        <dbReference type="Pfam" id="PF02770"/>
    </source>
</evidence>
<evidence type="ECO:0000313" key="12">
    <source>
        <dbReference type="Proteomes" id="UP000248090"/>
    </source>
</evidence>
<reference evidence="11 12" key="1">
    <citation type="submission" date="2015-03" db="EMBL/GenBank/DDBJ databases">
        <authorList>
            <person name="Krishnan R."/>
            <person name="Midha S."/>
            <person name="Patil P.B."/>
            <person name="Rameshkumar N."/>
        </authorList>
    </citation>
    <scope>NUCLEOTIDE SEQUENCE [LARGE SCALE GENOMIC DNA]</scope>
    <source>
        <strain evidence="11 12">L1E11</strain>
    </source>
</reference>
<evidence type="ECO:0000256" key="4">
    <source>
        <dbReference type="ARBA" id="ARBA00022827"/>
    </source>
</evidence>
<dbReference type="Pfam" id="PF00441">
    <property type="entry name" value="Acyl-CoA_dh_1"/>
    <property type="match status" value="1"/>
</dbReference>
<dbReference type="InterPro" id="IPR037069">
    <property type="entry name" value="AcylCoA_DH/ox_N_sf"/>
</dbReference>
<keyword evidence="5 6" id="KW-0560">Oxidoreductase</keyword>
<evidence type="ECO:0000313" key="11">
    <source>
        <dbReference type="EMBL" id="PXF33053.1"/>
    </source>
</evidence>
<dbReference type="Gene3D" id="2.40.110.10">
    <property type="entry name" value="Butyryl-CoA Dehydrogenase, subunit A, domain 2"/>
    <property type="match status" value="1"/>
</dbReference>
<evidence type="ECO:0000256" key="3">
    <source>
        <dbReference type="ARBA" id="ARBA00022630"/>
    </source>
</evidence>
<dbReference type="InterPro" id="IPR009100">
    <property type="entry name" value="AcylCoA_DH/oxidase_NM_dom_sf"/>
</dbReference>
<dbReference type="InterPro" id="IPR046373">
    <property type="entry name" value="Acyl-CoA_Oxase/DH_mid-dom_sf"/>
</dbReference>
<dbReference type="EMBL" id="LAPT01000003">
    <property type="protein sequence ID" value="PXF33053.1"/>
    <property type="molecule type" value="Genomic_DNA"/>
</dbReference>
<evidence type="ECO:0000256" key="6">
    <source>
        <dbReference type="RuleBase" id="RU362125"/>
    </source>
</evidence>
<evidence type="ECO:0000259" key="7">
    <source>
        <dbReference type="Pfam" id="PF00441"/>
    </source>
</evidence>
<feature type="domain" description="Acyl-CoA dehydrogenase/oxidase C-terminal" evidence="7">
    <location>
        <begin position="299"/>
        <end position="458"/>
    </location>
</feature>
<evidence type="ECO:0000256" key="5">
    <source>
        <dbReference type="ARBA" id="ARBA00023002"/>
    </source>
</evidence>
<evidence type="ECO:0000259" key="9">
    <source>
        <dbReference type="Pfam" id="PF02771"/>
    </source>
</evidence>
<evidence type="ECO:0000256" key="2">
    <source>
        <dbReference type="ARBA" id="ARBA00009347"/>
    </source>
</evidence>
<dbReference type="InterPro" id="IPR025878">
    <property type="entry name" value="Acyl-CoA_dh-like_C_dom"/>
</dbReference>
<feature type="domain" description="Acetyl-CoA dehydrogenase-like C-terminal" evidence="10">
    <location>
        <begin position="478"/>
        <end position="601"/>
    </location>
</feature>
<dbReference type="SUPFAM" id="SSF47203">
    <property type="entry name" value="Acyl-CoA dehydrogenase C-terminal domain-like"/>
    <property type="match status" value="1"/>
</dbReference>